<protein>
    <submittedName>
        <fullName evidence="1">Uncharacterized protein</fullName>
    </submittedName>
</protein>
<dbReference type="EMBL" id="PYAS01000008">
    <property type="protein sequence ID" value="PSL27442.1"/>
    <property type="molecule type" value="Genomic_DNA"/>
</dbReference>
<keyword evidence="2" id="KW-1185">Reference proteome</keyword>
<dbReference type="AlphaFoldDB" id="A0A2P8G0E0"/>
<name>A0A2P8G0E0_9BACT</name>
<organism evidence="1 2">
    <name type="scientific">Dyadobacter jiangsuensis</name>
    <dbReference type="NCBI Taxonomy" id="1591085"/>
    <lineage>
        <taxon>Bacteria</taxon>
        <taxon>Pseudomonadati</taxon>
        <taxon>Bacteroidota</taxon>
        <taxon>Cytophagia</taxon>
        <taxon>Cytophagales</taxon>
        <taxon>Spirosomataceae</taxon>
        <taxon>Dyadobacter</taxon>
    </lineage>
</organism>
<comment type="caution">
    <text evidence="1">The sequence shown here is derived from an EMBL/GenBank/DDBJ whole genome shotgun (WGS) entry which is preliminary data.</text>
</comment>
<reference evidence="1 2" key="1">
    <citation type="submission" date="2018-03" db="EMBL/GenBank/DDBJ databases">
        <title>Genomic Encyclopedia of Archaeal and Bacterial Type Strains, Phase II (KMG-II): from individual species to whole genera.</title>
        <authorList>
            <person name="Goeker M."/>
        </authorList>
    </citation>
    <scope>NUCLEOTIDE SEQUENCE [LARGE SCALE GENOMIC DNA]</scope>
    <source>
        <strain evidence="1 2">DSM 29057</strain>
    </source>
</reference>
<evidence type="ECO:0000313" key="2">
    <source>
        <dbReference type="Proteomes" id="UP000241964"/>
    </source>
</evidence>
<proteinExistence type="predicted"/>
<dbReference type="Proteomes" id="UP000241964">
    <property type="component" value="Unassembled WGS sequence"/>
</dbReference>
<gene>
    <name evidence="1" type="ORF">CLV60_108300</name>
</gene>
<evidence type="ECO:0000313" key="1">
    <source>
        <dbReference type="EMBL" id="PSL27442.1"/>
    </source>
</evidence>
<accession>A0A2P8G0E0</accession>
<sequence length="64" mass="7565">MMVFVFLTVNIFFIFFQVKLIEFNKMLVILALSKTLQHYLYESNFKHAWRLGKCKGSATKPFAD</sequence>